<evidence type="ECO:0000259" key="1">
    <source>
        <dbReference type="PROSITE" id="PS50878"/>
    </source>
</evidence>
<dbReference type="InterPro" id="IPR043502">
    <property type="entry name" value="DNA/RNA_pol_sf"/>
</dbReference>
<protein>
    <recommendedName>
        <fullName evidence="1">Reverse transcriptase domain-containing protein</fullName>
    </recommendedName>
</protein>
<dbReference type="SUPFAM" id="SSF56672">
    <property type="entry name" value="DNA/RNA polymerases"/>
    <property type="match status" value="1"/>
</dbReference>
<reference evidence="2 3" key="1">
    <citation type="journal article" date="2019" name="Sci. Rep.">
        <title>Comparative genomics of chytrid fungi reveal insights into the obligate biotrophic and pathogenic lifestyle of Synchytrium endobioticum.</title>
        <authorList>
            <person name="van de Vossenberg B.T.L.H."/>
            <person name="Warris S."/>
            <person name="Nguyen H.D.T."/>
            <person name="van Gent-Pelzer M.P.E."/>
            <person name="Joly D.L."/>
            <person name="van de Geest H.C."/>
            <person name="Bonants P.J.M."/>
            <person name="Smith D.S."/>
            <person name="Levesque C.A."/>
            <person name="van der Lee T.A.J."/>
        </authorList>
    </citation>
    <scope>NUCLEOTIDE SEQUENCE [LARGE SCALE GENOMIC DNA]</scope>
    <source>
        <strain evidence="2 3">LEV6574</strain>
    </source>
</reference>
<evidence type="ECO:0000313" key="2">
    <source>
        <dbReference type="EMBL" id="TPX42814.1"/>
    </source>
</evidence>
<name>A0A507CUH4_9FUNG</name>
<dbReference type="PANTHER" id="PTHR47027">
    <property type="entry name" value="REVERSE TRANSCRIPTASE DOMAIN-CONTAINING PROTEIN"/>
    <property type="match status" value="1"/>
</dbReference>
<dbReference type="OrthoDB" id="5534248at2759"/>
<accession>A0A507CUH4</accession>
<dbReference type="PANTHER" id="PTHR47027:SF20">
    <property type="entry name" value="REVERSE TRANSCRIPTASE-LIKE PROTEIN WITH RNA-DIRECTED DNA POLYMERASE DOMAIN"/>
    <property type="match status" value="1"/>
</dbReference>
<dbReference type="Pfam" id="PF00078">
    <property type="entry name" value="RVT_1"/>
    <property type="match status" value="1"/>
</dbReference>
<feature type="domain" description="Reverse transcriptase" evidence="1">
    <location>
        <begin position="291"/>
        <end position="566"/>
    </location>
</feature>
<evidence type="ECO:0000313" key="3">
    <source>
        <dbReference type="Proteomes" id="UP000320475"/>
    </source>
</evidence>
<dbReference type="InterPro" id="IPR000477">
    <property type="entry name" value="RT_dom"/>
</dbReference>
<dbReference type="AlphaFoldDB" id="A0A507CUH4"/>
<proteinExistence type="predicted"/>
<gene>
    <name evidence="2" type="ORF">SeLEV6574_g05389</name>
</gene>
<dbReference type="PROSITE" id="PS50878">
    <property type="entry name" value="RT_POL"/>
    <property type="match status" value="1"/>
</dbReference>
<sequence>MTTLLLTDVPENNLVQKRNKKSLDRVAIVQKATAIRTSNYWDPLLELMNKEDFEIETACNAFTAASQNIIKDESLTINGNGAARKPGRNLSRSTKALLHKKACLFKAAQSNPGNVDALNEYKGIKQRVSLAIKEDREASWLTYVKQGVTHLTEMSPRKLWKWIKNTSGVGSKSSKNTHPLKDAKGDMKTSDSDIADIWIEHYRKLAQESRENFRSAEYWETSQQLTKLSELEVNGPLSWSEIRGVIAGMRKNKSAGEDGLPAEWYKVCLTEDDDEVPKSKLAIVIYKLIGKMFENGHIPPAWNSAPVVAVPKKGDLGDKDNYRGIALINCFIKILTRVISNRIMSQLESSNRLCVAQAGFRSREECVAQTVALWDVCERRRAVGKPTYALFVDFQKAYDTVPHGALFAKLSAIGIRGKCLRIIESLYSSASLRAKVGDHLSKEVKIEKGVRQGDPLSTTLFDIFINDFEVSMGEGITVPGMAECDKISCLKFADDIVILAESTLELQKQQKKAAEWASSWGMNVNAGKCGVMAIHGDNDELRTVDWRMQGNPVPVVNTYQYLGIPVNTEWKLKDVIEQRAEKGKKAYWGLAHFLRSESIPLEIRIATCRASVIPVLMYASELWGTAAKVEIEELDRVHAMGVKSLAGLRLSSNLTSLECLRTELGLRSVTEKARLAVARAEVKYPTLKTWIAKLALARRTKNSWFSRSKTIRNTAEQEGITDTSANKMKRKLALKTLSMQKYSGAGFEKTREYIQILSRGLGYPSGTQALLKCRVGAVFTPMKADNMGLRLKSGRYNKCAFCGKEKETSLEHIIAQCSSFSEIRTKCGINEEILKTPFRLIGNEGLEPKVISNYLLGGEIKGAKASDWLQSDGTETPLCVKTAKLAEEILAKLRRKIWSEVDITPDPPRVEAGNSRMTGRVANTLDQTGAWGEF</sequence>
<dbReference type="CDD" id="cd01650">
    <property type="entry name" value="RT_nLTR_like"/>
    <property type="match status" value="1"/>
</dbReference>
<dbReference type="Proteomes" id="UP000320475">
    <property type="component" value="Unassembled WGS sequence"/>
</dbReference>
<organism evidence="2 3">
    <name type="scientific">Synchytrium endobioticum</name>
    <dbReference type="NCBI Taxonomy" id="286115"/>
    <lineage>
        <taxon>Eukaryota</taxon>
        <taxon>Fungi</taxon>
        <taxon>Fungi incertae sedis</taxon>
        <taxon>Chytridiomycota</taxon>
        <taxon>Chytridiomycota incertae sedis</taxon>
        <taxon>Chytridiomycetes</taxon>
        <taxon>Synchytriales</taxon>
        <taxon>Synchytriaceae</taxon>
        <taxon>Synchytrium</taxon>
    </lineage>
</organism>
<dbReference type="VEuPathDB" id="FungiDB:SeMB42_g05835"/>
<comment type="caution">
    <text evidence="2">The sequence shown here is derived from an EMBL/GenBank/DDBJ whole genome shotgun (WGS) entry which is preliminary data.</text>
</comment>
<dbReference type="EMBL" id="QEAM01000252">
    <property type="protein sequence ID" value="TPX42814.1"/>
    <property type="molecule type" value="Genomic_DNA"/>
</dbReference>